<dbReference type="InterPro" id="IPR037510">
    <property type="entry name" value="PdxA"/>
</dbReference>
<feature type="binding site" evidence="7">
    <location>
        <position position="225"/>
    </location>
    <ligand>
        <name>a divalent metal cation</name>
        <dbReference type="ChEBI" id="CHEBI:60240"/>
        <note>ligand shared between dimeric partners</note>
    </ligand>
</feature>
<dbReference type="HAMAP" id="MF_00536">
    <property type="entry name" value="PdxA"/>
    <property type="match status" value="1"/>
</dbReference>
<dbReference type="PANTHER" id="PTHR30004">
    <property type="entry name" value="4-HYDROXYTHREONINE-4-PHOSPHATE DEHYDROGENASE"/>
    <property type="match status" value="1"/>
</dbReference>
<evidence type="ECO:0000256" key="1">
    <source>
        <dbReference type="ARBA" id="ARBA00022490"/>
    </source>
</evidence>
<comment type="catalytic activity">
    <reaction evidence="7">
        <text>4-(phosphooxy)-L-threonine + NAD(+) = 3-amino-2-oxopropyl phosphate + CO2 + NADH</text>
        <dbReference type="Rhea" id="RHEA:32275"/>
        <dbReference type="ChEBI" id="CHEBI:16526"/>
        <dbReference type="ChEBI" id="CHEBI:57279"/>
        <dbReference type="ChEBI" id="CHEBI:57540"/>
        <dbReference type="ChEBI" id="CHEBI:57945"/>
        <dbReference type="ChEBI" id="CHEBI:58452"/>
        <dbReference type="EC" id="1.1.1.262"/>
    </reaction>
</comment>
<accession>A0ABV7KTJ2</accession>
<keyword evidence="7" id="KW-0170">Cobalt</keyword>
<comment type="function">
    <text evidence="7">Catalyzes the NAD(P)-dependent oxidation of 4-(phosphooxy)-L-threonine (HTP) into 2-amino-3-oxo-4-(phosphooxy)butyric acid which spontaneously decarboxylates to form 3-amino-2-oxopropyl phosphate (AHAP).</text>
</comment>
<protein>
    <recommendedName>
        <fullName evidence="7">4-hydroxythreonine-4-phosphate dehydrogenase</fullName>
        <ecNumber evidence="7">1.1.1.262</ecNumber>
    </recommendedName>
    <alternativeName>
        <fullName evidence="7">4-(phosphohydroxy)-L-threonine dehydrogenase</fullName>
    </alternativeName>
</protein>
<dbReference type="PANTHER" id="PTHR30004:SF6">
    <property type="entry name" value="D-THREONATE 4-PHOSPHATE DEHYDROGENASE"/>
    <property type="match status" value="1"/>
</dbReference>
<keyword evidence="9" id="KW-1185">Reference proteome</keyword>
<feature type="binding site" evidence="7">
    <location>
        <position position="280"/>
    </location>
    <ligand>
        <name>a divalent metal cation</name>
        <dbReference type="ChEBI" id="CHEBI:60240"/>
        <note>ligand shared between dimeric partners</note>
    </ligand>
</feature>
<keyword evidence="2 7" id="KW-0479">Metal-binding</keyword>
<gene>
    <name evidence="7 8" type="primary">pdxA</name>
    <name evidence="8" type="ORF">ACFOGJ_00345</name>
</gene>
<sequence length="348" mass="36473">MSEAGGLPIAPLCVSMGEPGGIGAEIMMQSWLQREVEAVPAFLAIDDPARLRAAAQDLGWPVPVAEIGGAAEAASVWPRALPVLPVGHRVPWQPGHGDPGLAGAVVAALQRGVDLAMAGAAAALVTNPINKKLLYDGGFGFPGHTEYLADRTGAPHHAMMLAVPDTAEAPGLRAIPATIHLSLKDAIRQLSTDHLVIQGRLIDRSLRRDFGLDRPRLVLSGLNPHAGEEGALGLEDREIVHPAVERLRDEGIDARGPLPGDTLFHARARAGYDAALCMYHDQALIPVKTIDFDRGVNVTLGLPIIRTSPDHGTAMDIAGRGVARPVSLIAALRMAAEMAACRAAADAA</sequence>
<organism evidence="8 9">
    <name type="scientific">Marinibaculum pumilum</name>
    <dbReference type="NCBI Taxonomy" id="1766165"/>
    <lineage>
        <taxon>Bacteria</taxon>
        <taxon>Pseudomonadati</taxon>
        <taxon>Pseudomonadota</taxon>
        <taxon>Alphaproteobacteria</taxon>
        <taxon>Rhodospirillales</taxon>
        <taxon>Rhodospirillaceae</taxon>
        <taxon>Marinibaculum</taxon>
    </lineage>
</organism>
<feature type="binding site" evidence="7">
    <location>
        <position position="288"/>
    </location>
    <ligand>
        <name>substrate</name>
    </ligand>
</feature>
<dbReference type="EMBL" id="JBHRTR010000003">
    <property type="protein sequence ID" value="MFC3225658.1"/>
    <property type="molecule type" value="Genomic_DNA"/>
</dbReference>
<evidence type="ECO:0000256" key="2">
    <source>
        <dbReference type="ARBA" id="ARBA00022723"/>
    </source>
</evidence>
<keyword evidence="6 7" id="KW-0664">Pyridoxine biosynthesis</keyword>
<reference evidence="9" key="1">
    <citation type="journal article" date="2019" name="Int. J. Syst. Evol. Microbiol.">
        <title>The Global Catalogue of Microorganisms (GCM) 10K type strain sequencing project: providing services to taxonomists for standard genome sequencing and annotation.</title>
        <authorList>
            <consortium name="The Broad Institute Genomics Platform"/>
            <consortium name="The Broad Institute Genome Sequencing Center for Infectious Disease"/>
            <person name="Wu L."/>
            <person name="Ma J."/>
        </authorList>
    </citation>
    <scope>NUCLEOTIDE SEQUENCE [LARGE SCALE GENOMIC DNA]</scope>
    <source>
        <strain evidence="9">KCTC 42964</strain>
    </source>
</reference>
<evidence type="ECO:0000313" key="8">
    <source>
        <dbReference type="EMBL" id="MFC3225658.1"/>
    </source>
</evidence>
<dbReference type="SUPFAM" id="SSF53659">
    <property type="entry name" value="Isocitrate/Isopropylmalate dehydrogenase-like"/>
    <property type="match status" value="1"/>
</dbReference>
<dbReference type="GO" id="GO:0050570">
    <property type="term" value="F:4-hydroxythreonine-4-phosphate dehydrogenase activity"/>
    <property type="evidence" value="ECO:0007669"/>
    <property type="project" value="UniProtKB-EC"/>
</dbReference>
<keyword evidence="7" id="KW-0460">Magnesium</keyword>
<feature type="binding site" evidence="7">
    <location>
        <position position="180"/>
    </location>
    <ligand>
        <name>a divalent metal cation</name>
        <dbReference type="ChEBI" id="CHEBI:60240"/>
        <note>ligand shared between dimeric partners</note>
    </ligand>
</feature>
<dbReference type="EC" id="1.1.1.262" evidence="7"/>
<comment type="similarity">
    <text evidence="7">Belongs to the PdxA family.</text>
</comment>
<comment type="subunit">
    <text evidence="7">Homodimer.</text>
</comment>
<feature type="binding site" evidence="7">
    <location>
        <position position="144"/>
    </location>
    <ligand>
        <name>substrate</name>
    </ligand>
</feature>
<dbReference type="RefSeq" id="WP_379897392.1">
    <property type="nucleotide sequence ID" value="NZ_JBHRTR010000003.1"/>
</dbReference>
<evidence type="ECO:0000256" key="6">
    <source>
        <dbReference type="ARBA" id="ARBA00023096"/>
    </source>
</evidence>
<keyword evidence="5 7" id="KW-0520">NAD</keyword>
<name>A0ABV7KTJ2_9PROT</name>
<dbReference type="NCBIfam" id="NF003699">
    <property type="entry name" value="PRK05312.1"/>
    <property type="match status" value="1"/>
</dbReference>
<keyword evidence="1 7" id="KW-0963">Cytoplasm</keyword>
<comment type="pathway">
    <text evidence="7">Cofactor biosynthesis; pyridoxine 5'-phosphate biosynthesis; pyridoxine 5'-phosphate from D-erythrose 4-phosphate: step 4/5.</text>
</comment>
<feature type="binding site" evidence="7">
    <location>
        <position position="297"/>
    </location>
    <ligand>
        <name>substrate</name>
    </ligand>
</feature>
<evidence type="ECO:0000313" key="9">
    <source>
        <dbReference type="Proteomes" id="UP001595528"/>
    </source>
</evidence>
<keyword evidence="4 7" id="KW-0560">Oxidoreductase</keyword>
<dbReference type="NCBIfam" id="TIGR00557">
    <property type="entry name" value="pdxA"/>
    <property type="match status" value="1"/>
</dbReference>
<comment type="cofactor">
    <cofactor evidence="7">
        <name>Zn(2+)</name>
        <dbReference type="ChEBI" id="CHEBI:29105"/>
    </cofactor>
    <cofactor evidence="7">
        <name>Mg(2+)</name>
        <dbReference type="ChEBI" id="CHEBI:18420"/>
    </cofactor>
    <cofactor evidence="7">
        <name>Co(2+)</name>
        <dbReference type="ChEBI" id="CHEBI:48828"/>
    </cofactor>
    <text evidence="7">Binds 1 divalent metal cation per subunit. Can use ions such as Zn(2+), Mg(2+) or Co(2+).</text>
</comment>
<evidence type="ECO:0000256" key="3">
    <source>
        <dbReference type="ARBA" id="ARBA00022857"/>
    </source>
</evidence>
<dbReference type="InterPro" id="IPR005255">
    <property type="entry name" value="PdxA_fam"/>
</dbReference>
<feature type="binding site" evidence="7">
    <location>
        <position position="145"/>
    </location>
    <ligand>
        <name>substrate</name>
    </ligand>
</feature>
<evidence type="ECO:0000256" key="5">
    <source>
        <dbReference type="ARBA" id="ARBA00023027"/>
    </source>
</evidence>
<evidence type="ECO:0000256" key="7">
    <source>
        <dbReference type="HAMAP-Rule" id="MF_00536"/>
    </source>
</evidence>
<evidence type="ECO:0000256" key="4">
    <source>
        <dbReference type="ARBA" id="ARBA00023002"/>
    </source>
</evidence>
<keyword evidence="7" id="KW-0862">Zinc</keyword>
<dbReference type="Pfam" id="PF04166">
    <property type="entry name" value="PdxA"/>
    <property type="match status" value="1"/>
</dbReference>
<dbReference type="Gene3D" id="3.40.718.10">
    <property type="entry name" value="Isopropylmalate Dehydrogenase"/>
    <property type="match status" value="1"/>
</dbReference>
<feature type="binding site" evidence="7">
    <location>
        <position position="306"/>
    </location>
    <ligand>
        <name>substrate</name>
    </ligand>
</feature>
<comment type="caution">
    <text evidence="8">The sequence shown here is derived from an EMBL/GenBank/DDBJ whole genome shotgun (WGS) entry which is preliminary data.</text>
</comment>
<comment type="miscellaneous">
    <text evidence="7">The active site is located at the dimer interface.</text>
</comment>
<dbReference type="Proteomes" id="UP001595528">
    <property type="component" value="Unassembled WGS sequence"/>
</dbReference>
<proteinExistence type="inferred from homology"/>
<keyword evidence="3 7" id="KW-0521">NADP</keyword>
<comment type="subcellular location">
    <subcellularLocation>
        <location evidence="7">Cytoplasm</location>
    </subcellularLocation>
</comment>